<feature type="domain" description="FAD-binding PCMH-type" evidence="6">
    <location>
        <begin position="65"/>
        <end position="240"/>
    </location>
</feature>
<evidence type="ECO:0000256" key="4">
    <source>
        <dbReference type="ARBA" id="ARBA00023002"/>
    </source>
</evidence>
<dbReference type="Pfam" id="PF01565">
    <property type="entry name" value="FAD_binding_4"/>
    <property type="match status" value="1"/>
</dbReference>
<dbReference type="InterPro" id="IPR006094">
    <property type="entry name" value="Oxid_FAD_bind_N"/>
</dbReference>
<dbReference type="GeneID" id="38119679"/>
<dbReference type="PROSITE" id="PS51387">
    <property type="entry name" value="FAD_PCMH"/>
    <property type="match status" value="1"/>
</dbReference>
<dbReference type="InterPro" id="IPR016169">
    <property type="entry name" value="FAD-bd_PCMH_sub2"/>
</dbReference>
<dbReference type="EMBL" id="PVWQ01000012">
    <property type="protein sequence ID" value="RDW67443.1"/>
    <property type="molecule type" value="Genomic_DNA"/>
</dbReference>
<evidence type="ECO:0000313" key="7">
    <source>
        <dbReference type="EMBL" id="RDW67443.1"/>
    </source>
</evidence>
<evidence type="ECO:0000256" key="2">
    <source>
        <dbReference type="ARBA" id="ARBA00022630"/>
    </source>
</evidence>
<evidence type="ECO:0000256" key="1">
    <source>
        <dbReference type="ARBA" id="ARBA00005466"/>
    </source>
</evidence>
<feature type="signal peptide" evidence="5">
    <location>
        <begin position="1"/>
        <end position="21"/>
    </location>
</feature>
<evidence type="ECO:0000256" key="5">
    <source>
        <dbReference type="SAM" id="SignalP"/>
    </source>
</evidence>
<dbReference type="InterPro" id="IPR016166">
    <property type="entry name" value="FAD-bd_PCMH"/>
</dbReference>
<dbReference type="PANTHER" id="PTHR42973">
    <property type="entry name" value="BINDING OXIDOREDUCTASE, PUTATIVE (AFU_ORTHOLOGUE AFUA_1G17690)-RELATED"/>
    <property type="match status" value="1"/>
</dbReference>
<keyword evidence="5" id="KW-0732">Signal</keyword>
<dbReference type="Proteomes" id="UP000256690">
    <property type="component" value="Unassembled WGS sequence"/>
</dbReference>
<dbReference type="GO" id="GO:0071949">
    <property type="term" value="F:FAD binding"/>
    <property type="evidence" value="ECO:0007669"/>
    <property type="project" value="InterPro"/>
</dbReference>
<reference evidence="7 8" key="1">
    <citation type="journal article" date="2018" name="IMA Fungus">
        <title>IMA Genome-F 9: Draft genome sequence of Annulohypoxylon stygium, Aspergillus mulundensis, Berkeleyomyces basicola (syn. Thielaviopsis basicola), Ceratocystis smalleyi, two Cercospora beticola strains, Coleophoma cylindrospora, Fusarium fracticaudum, Phialophora cf. hyalina, and Morchella septimelata.</title>
        <authorList>
            <person name="Wingfield B.D."/>
            <person name="Bills G.F."/>
            <person name="Dong Y."/>
            <person name="Huang W."/>
            <person name="Nel W.J."/>
            <person name="Swalarsk-Parry B.S."/>
            <person name="Vaghefi N."/>
            <person name="Wilken P.M."/>
            <person name="An Z."/>
            <person name="de Beer Z.W."/>
            <person name="De Vos L."/>
            <person name="Chen L."/>
            <person name="Duong T.A."/>
            <person name="Gao Y."/>
            <person name="Hammerbacher A."/>
            <person name="Kikkert J.R."/>
            <person name="Li Y."/>
            <person name="Li H."/>
            <person name="Li K."/>
            <person name="Li Q."/>
            <person name="Liu X."/>
            <person name="Ma X."/>
            <person name="Naidoo K."/>
            <person name="Pethybridge S.J."/>
            <person name="Sun J."/>
            <person name="Steenkamp E.T."/>
            <person name="van der Nest M.A."/>
            <person name="van Wyk S."/>
            <person name="Wingfield M.J."/>
            <person name="Xiong C."/>
            <person name="Yue Q."/>
            <person name="Zhang X."/>
        </authorList>
    </citation>
    <scope>NUCLEOTIDE SEQUENCE [LARGE SCALE GENOMIC DNA]</scope>
    <source>
        <strain evidence="7 8">DSM 5745</strain>
    </source>
</reference>
<dbReference type="SUPFAM" id="SSF56176">
    <property type="entry name" value="FAD-binding/transporter-associated domain-like"/>
    <property type="match status" value="1"/>
</dbReference>
<organism evidence="7 8">
    <name type="scientific">Aspergillus mulundensis</name>
    <dbReference type="NCBI Taxonomy" id="1810919"/>
    <lineage>
        <taxon>Eukaryota</taxon>
        <taxon>Fungi</taxon>
        <taxon>Dikarya</taxon>
        <taxon>Ascomycota</taxon>
        <taxon>Pezizomycotina</taxon>
        <taxon>Eurotiomycetes</taxon>
        <taxon>Eurotiomycetidae</taxon>
        <taxon>Eurotiales</taxon>
        <taxon>Aspergillaceae</taxon>
        <taxon>Aspergillus</taxon>
        <taxon>Aspergillus subgen. Nidulantes</taxon>
    </lineage>
</organism>
<dbReference type="OrthoDB" id="2151789at2759"/>
<gene>
    <name evidence="7" type="ORF">DSM5745_09309</name>
</gene>
<accession>A0A3D8R051</accession>
<dbReference type="GO" id="GO:0016491">
    <property type="term" value="F:oxidoreductase activity"/>
    <property type="evidence" value="ECO:0007669"/>
    <property type="project" value="UniProtKB-KW"/>
</dbReference>
<dbReference type="PANTHER" id="PTHR42973:SF53">
    <property type="entry name" value="FAD-BINDING PCMH-TYPE DOMAIN-CONTAINING PROTEIN-RELATED"/>
    <property type="match status" value="1"/>
</dbReference>
<evidence type="ECO:0000313" key="8">
    <source>
        <dbReference type="Proteomes" id="UP000256690"/>
    </source>
</evidence>
<evidence type="ECO:0000259" key="6">
    <source>
        <dbReference type="PROSITE" id="PS51387"/>
    </source>
</evidence>
<dbReference type="InterPro" id="IPR036318">
    <property type="entry name" value="FAD-bd_PCMH-like_sf"/>
</dbReference>
<dbReference type="RefSeq" id="XP_026600411.1">
    <property type="nucleotide sequence ID" value="XM_026751325.1"/>
</dbReference>
<dbReference type="STRING" id="1810919.A0A3D8R051"/>
<keyword evidence="4" id="KW-0560">Oxidoreductase</keyword>
<keyword evidence="8" id="KW-1185">Reference proteome</keyword>
<keyword evidence="3" id="KW-0274">FAD</keyword>
<comment type="caution">
    <text evidence="7">The sequence shown here is derived from an EMBL/GenBank/DDBJ whole genome shotgun (WGS) entry which is preliminary data.</text>
</comment>
<keyword evidence="2" id="KW-0285">Flavoprotein</keyword>
<sequence>MRFTPAAAATLLALAPEYTLAETSASSSADQCCAALSSSAIGDKVIYPGDAAYHTSVTSYWAVNVQLEPNCIVQPHSADDVSAAVQTLTTAGGENPCKFAVRSGGHMTWAGANNIETGVTIDLSLMNSTIYDKEAKVVSMLPGSRWEAVYKTLEEYDVVVPGGRTGPVGVGGFLLGGGNSFHAARVGLACDNIVNYEVVLASGRIVNANNATNVELFKALKGGSNNFGIVTKYDLKAIDNAHLWGGINVFDNSTTTQQIDALVNFIDNIENDPYASWIGLWQYNSTTGKTLISSPWDYTKPVAHPAAFDEFAEIPRISTTNRFATLYNLTSELQQAAGYRDVFLTSTYLNSALVLHKTIEILNQKISAAIPLARGKDWSIMVIIQPWPKIYWQRNQNNGVGNVLGLDRFDENMLQVLYDYSWDNAADDALFQRLCEEAMAELDAYAQSIGKYNEYIYLNYADVTQNPLRGYGDENVEFIRQVAARYDPEAVFQRQVPGGFKVSEA</sequence>
<name>A0A3D8R051_9EURO</name>
<feature type="chain" id="PRO_5017614771" description="FAD-binding PCMH-type domain-containing protein" evidence="5">
    <location>
        <begin position="22"/>
        <end position="505"/>
    </location>
</feature>
<dbReference type="InterPro" id="IPR050416">
    <property type="entry name" value="FAD-linked_Oxidoreductase"/>
</dbReference>
<comment type="similarity">
    <text evidence="1">Belongs to the oxygen-dependent FAD-linked oxidoreductase family.</text>
</comment>
<dbReference type="Gene3D" id="3.30.465.10">
    <property type="match status" value="1"/>
</dbReference>
<protein>
    <recommendedName>
        <fullName evidence="6">FAD-binding PCMH-type domain-containing protein</fullName>
    </recommendedName>
</protein>
<evidence type="ECO:0000256" key="3">
    <source>
        <dbReference type="ARBA" id="ARBA00022827"/>
    </source>
</evidence>
<proteinExistence type="inferred from homology"/>
<dbReference type="AlphaFoldDB" id="A0A3D8R051"/>